<evidence type="ECO:0000313" key="4">
    <source>
        <dbReference type="EMBL" id="MFC4738056.1"/>
    </source>
</evidence>
<dbReference type="InterPro" id="IPR002560">
    <property type="entry name" value="Transposase_DDE"/>
</dbReference>
<dbReference type="EMBL" id="JBHSGK010000021">
    <property type="protein sequence ID" value="MFC4738056.1"/>
    <property type="molecule type" value="Genomic_DNA"/>
</dbReference>
<keyword evidence="5" id="KW-1185">Reference proteome</keyword>
<evidence type="ECO:0000259" key="1">
    <source>
        <dbReference type="Pfam" id="PF01610"/>
    </source>
</evidence>
<evidence type="ECO:0000259" key="3">
    <source>
        <dbReference type="Pfam" id="PF14690"/>
    </source>
</evidence>
<dbReference type="NCBIfam" id="NF033550">
    <property type="entry name" value="transpos_ISL3"/>
    <property type="match status" value="1"/>
</dbReference>
<dbReference type="InterPro" id="IPR047951">
    <property type="entry name" value="Transpos_ISL3"/>
</dbReference>
<dbReference type="PANTHER" id="PTHR33498">
    <property type="entry name" value="TRANSPOSASE FOR INSERTION SEQUENCE ELEMENT IS1557"/>
    <property type="match status" value="1"/>
</dbReference>
<name>A0ABV9P0D0_9BACI</name>
<evidence type="ECO:0000313" key="5">
    <source>
        <dbReference type="Proteomes" id="UP001595896"/>
    </source>
</evidence>
<accession>A0ABV9P0D0</accession>
<dbReference type="InterPro" id="IPR032877">
    <property type="entry name" value="Transposase_HTH"/>
</dbReference>
<dbReference type="Proteomes" id="UP001595896">
    <property type="component" value="Unassembled WGS sequence"/>
</dbReference>
<dbReference type="RefSeq" id="WP_377910949.1">
    <property type="nucleotide sequence ID" value="NZ_JBHSGK010000021.1"/>
</dbReference>
<dbReference type="Pfam" id="PF01610">
    <property type="entry name" value="DDE_Tnp_ISL3"/>
    <property type="match status" value="1"/>
</dbReference>
<organism evidence="4 5">
    <name type="scientific">Bacillus daqingensis</name>
    <dbReference type="NCBI Taxonomy" id="872396"/>
    <lineage>
        <taxon>Bacteria</taxon>
        <taxon>Bacillati</taxon>
        <taxon>Bacillota</taxon>
        <taxon>Bacilli</taxon>
        <taxon>Bacillales</taxon>
        <taxon>Bacillaceae</taxon>
        <taxon>Bacillus</taxon>
    </lineage>
</organism>
<feature type="domain" description="Transposase IS204/IS1001/IS1096/IS1165 DDE" evidence="1">
    <location>
        <begin position="150"/>
        <end position="390"/>
    </location>
</feature>
<comment type="caution">
    <text evidence="4">The sequence shown here is derived from an EMBL/GenBank/DDBJ whole genome shotgun (WGS) entry which is preliminary data.</text>
</comment>
<dbReference type="InterPro" id="IPR029261">
    <property type="entry name" value="Transposase_Znf"/>
</dbReference>
<proteinExistence type="predicted"/>
<dbReference type="Pfam" id="PF14690">
    <property type="entry name" value="Zn_ribbon_ISL3"/>
    <property type="match status" value="1"/>
</dbReference>
<feature type="domain" description="Transposase IS204/IS1001/IS1096/IS1165 zinc-finger" evidence="3">
    <location>
        <begin position="35"/>
        <end position="79"/>
    </location>
</feature>
<protein>
    <submittedName>
        <fullName evidence="4">ISL3 family transposase</fullName>
    </submittedName>
</protein>
<dbReference type="PANTHER" id="PTHR33498:SF1">
    <property type="entry name" value="TRANSPOSASE FOR INSERTION SEQUENCE ELEMENT IS1557"/>
    <property type="match status" value="1"/>
</dbReference>
<reference evidence="5" key="1">
    <citation type="journal article" date="2019" name="Int. J. Syst. Evol. Microbiol.">
        <title>The Global Catalogue of Microorganisms (GCM) 10K type strain sequencing project: providing services to taxonomists for standard genome sequencing and annotation.</title>
        <authorList>
            <consortium name="The Broad Institute Genomics Platform"/>
            <consortium name="The Broad Institute Genome Sequencing Center for Infectious Disease"/>
            <person name="Wu L."/>
            <person name="Ma J."/>
        </authorList>
    </citation>
    <scope>NUCLEOTIDE SEQUENCE [LARGE SCALE GENOMIC DNA]</scope>
    <source>
        <strain evidence="5">JCM 12165</strain>
    </source>
</reference>
<sequence length="404" mass="47622">MHVITKSIGLEGVIVTNWTYHNRTIQIHVELPKRRHTCPACQRKTRRIHDYRIQKLDHLKQAERWTVVFYRKRRYACSCGKRFAESAPFVARYQRQTIEWNQMLTLKVVKAKTFTDTAESAGTSPTTVMRRFDTLAAPQWKAVTELPPVIAIDEYKGDTRAGKFQLIIADPVTRQPLDILPDRRADTLKAYLREKGQRVTTVVMDMSHSFKHAVNQALGRPVIIADRFHYCRYVYWALERVRRQVQQSFDDYDRKTCKRMRHVFYKREAKLTAKQRWHLERFLAKSDDLRQAHALKESFCVWLDQAKERGDQDLATTKTSLHAFYRKVKKSGLDAFLSAIQTLQNWQPEIMNSFAYGYTNGFVEGLNNQTKVLKRNAFGFQRFDRFRMRILLHHQYKDIKTGIG</sequence>
<evidence type="ECO:0000259" key="2">
    <source>
        <dbReference type="Pfam" id="PF13542"/>
    </source>
</evidence>
<dbReference type="Pfam" id="PF13542">
    <property type="entry name" value="HTH_Tnp_ISL3"/>
    <property type="match status" value="1"/>
</dbReference>
<gene>
    <name evidence="4" type="ORF">ACFO4L_15890</name>
</gene>
<feature type="domain" description="Transposase IS204/IS1001/IS1096/IS1165 helix-turn-helix" evidence="2">
    <location>
        <begin position="85"/>
        <end position="135"/>
    </location>
</feature>